<gene>
    <name evidence="1" type="ORF">ACFOSS_14615</name>
</gene>
<accession>A0ABV8CRP6</accession>
<protein>
    <submittedName>
        <fullName evidence="1">Uncharacterized protein</fullName>
    </submittedName>
</protein>
<reference evidence="2" key="1">
    <citation type="journal article" date="2019" name="Int. J. Syst. Evol. Microbiol.">
        <title>The Global Catalogue of Microorganisms (GCM) 10K type strain sequencing project: providing services to taxonomists for standard genome sequencing and annotation.</title>
        <authorList>
            <consortium name="The Broad Institute Genomics Platform"/>
            <consortium name="The Broad Institute Genome Sequencing Center for Infectious Disease"/>
            <person name="Wu L."/>
            <person name="Ma J."/>
        </authorList>
    </citation>
    <scope>NUCLEOTIDE SEQUENCE [LARGE SCALE GENOMIC DNA]</scope>
    <source>
        <strain evidence="2">CCUG 54939</strain>
    </source>
</reference>
<dbReference type="EMBL" id="JBHSAF010000014">
    <property type="protein sequence ID" value="MFC3914679.1"/>
    <property type="molecule type" value="Genomic_DNA"/>
</dbReference>
<organism evidence="1 2">
    <name type="scientific">Pseudaeromonas sharmana</name>
    <dbReference type="NCBI Taxonomy" id="328412"/>
    <lineage>
        <taxon>Bacteria</taxon>
        <taxon>Pseudomonadati</taxon>
        <taxon>Pseudomonadota</taxon>
        <taxon>Gammaproteobacteria</taxon>
        <taxon>Aeromonadales</taxon>
        <taxon>Aeromonadaceae</taxon>
        <taxon>Pseudaeromonas</taxon>
    </lineage>
</organism>
<proteinExistence type="predicted"/>
<sequence length="167" mass="19055">MFLFQCRSKTGAEALIRVSSVDWALSGDVTFSCNDDELACCLLTRCRSDSSGHFNLLAGCKPSQVEQWLEYLQERGDVCELSLRILTPGDANYPAVAGLDSEETQSLLDLFYRIGKFNRLQITRYMKQRGNAALLSTRYGKEELERYRLLNDVIRILSRLRRSSEVK</sequence>
<name>A0ABV8CRP6_9GAMM</name>
<evidence type="ECO:0000313" key="1">
    <source>
        <dbReference type="EMBL" id="MFC3914679.1"/>
    </source>
</evidence>
<keyword evidence="2" id="KW-1185">Reference proteome</keyword>
<evidence type="ECO:0000313" key="2">
    <source>
        <dbReference type="Proteomes" id="UP001595692"/>
    </source>
</evidence>
<dbReference type="RefSeq" id="WP_377153832.1">
    <property type="nucleotide sequence ID" value="NZ_JBHSAF010000014.1"/>
</dbReference>
<dbReference type="Proteomes" id="UP001595692">
    <property type="component" value="Unassembled WGS sequence"/>
</dbReference>
<comment type="caution">
    <text evidence="1">The sequence shown here is derived from an EMBL/GenBank/DDBJ whole genome shotgun (WGS) entry which is preliminary data.</text>
</comment>